<gene>
    <name evidence="1" type="ORF">GFK26_03940</name>
</gene>
<dbReference type="EC" id="2.1.1.-" evidence="1"/>
<dbReference type="EMBL" id="CP045644">
    <property type="protein sequence ID" value="QFZ81966.1"/>
    <property type="molecule type" value="Genomic_DNA"/>
</dbReference>
<keyword evidence="1" id="KW-0489">Methyltransferase</keyword>
<evidence type="ECO:0000313" key="2">
    <source>
        <dbReference type="Proteomes" id="UP000326780"/>
    </source>
</evidence>
<dbReference type="GO" id="GO:0032259">
    <property type="term" value="P:methylation"/>
    <property type="evidence" value="ECO:0007669"/>
    <property type="project" value="UniProtKB-KW"/>
</dbReference>
<dbReference type="Proteomes" id="UP000326780">
    <property type="component" value="Chromosome"/>
</dbReference>
<keyword evidence="1" id="KW-0808">Transferase</keyword>
<dbReference type="InterPro" id="IPR027612">
    <property type="entry name" value="Put_MTase_LIC12133"/>
</dbReference>
<proteinExistence type="predicted"/>
<dbReference type="AlphaFoldDB" id="A0A5Q0LXP4"/>
<organism evidence="1 2">
    <name type="scientific">Variovorax paradoxus</name>
    <dbReference type="NCBI Taxonomy" id="34073"/>
    <lineage>
        <taxon>Bacteria</taxon>
        <taxon>Pseudomonadati</taxon>
        <taxon>Pseudomonadota</taxon>
        <taxon>Betaproteobacteria</taxon>
        <taxon>Burkholderiales</taxon>
        <taxon>Comamonadaceae</taxon>
        <taxon>Variovorax</taxon>
    </lineage>
</organism>
<sequence length="274" mass="31161">MEEGMAYSSASQVVRQILEGPVTRPALRRWRRQQFFSEAGFGSYFGLFKSFSEARDWLPDSPEFDHAALAQEYVNVRTKKVFAYDYPVMWWLERAFRDGATKLLDIGGSVGVHFYAYRRYFEMPQGLSWRVVEVPAIAALGRDIASGANATGLSFAEDLSQALPGNDIWLSAGALHYVENSRPGDLLQRCDTRPRHVLLNKLPLYDGEDYVTAQNIGAGCFAPMHVYNRERFIKEIEALGYTLRDQWQVPERSLYLPGFPERSIPTFSGLYFAS</sequence>
<accession>A0A5Q0LXP4</accession>
<dbReference type="SUPFAM" id="SSF53335">
    <property type="entry name" value="S-adenosyl-L-methionine-dependent methyltransferases"/>
    <property type="match status" value="1"/>
</dbReference>
<dbReference type="NCBIfam" id="TIGR04325">
    <property type="entry name" value="MTase_LIC12133"/>
    <property type="match status" value="1"/>
</dbReference>
<dbReference type="InterPro" id="IPR029063">
    <property type="entry name" value="SAM-dependent_MTases_sf"/>
</dbReference>
<name>A0A5Q0LXP4_VARPD</name>
<dbReference type="GO" id="GO:0008168">
    <property type="term" value="F:methyltransferase activity"/>
    <property type="evidence" value="ECO:0007669"/>
    <property type="project" value="UniProtKB-KW"/>
</dbReference>
<reference evidence="1 2" key="1">
    <citation type="submission" date="2019-10" db="EMBL/GenBank/DDBJ databases">
        <title>Complete genome sequence of Variovorax paradoxus 5C-2.</title>
        <authorList>
            <person name="Gogoleva N.E."/>
            <person name="Balkin A.S."/>
        </authorList>
    </citation>
    <scope>NUCLEOTIDE SEQUENCE [LARGE SCALE GENOMIC DNA]</scope>
    <source>
        <strain evidence="1 2">5C-2</strain>
    </source>
</reference>
<evidence type="ECO:0000313" key="1">
    <source>
        <dbReference type="EMBL" id="QFZ81966.1"/>
    </source>
</evidence>
<protein>
    <submittedName>
        <fullName evidence="1">Methyltransferase, TIGR04325 family</fullName>
        <ecNumber evidence="1">2.1.1.-</ecNumber>
    </submittedName>
</protein>